<evidence type="ECO:0000313" key="1">
    <source>
        <dbReference type="EMBL" id="DAD39011.1"/>
    </source>
</evidence>
<proteinExistence type="predicted"/>
<dbReference type="AlphaFoldDB" id="A0A822Z5R2"/>
<dbReference type="EMBL" id="DUZY01000005">
    <property type="protein sequence ID" value="DAD39011.1"/>
    <property type="molecule type" value="Genomic_DNA"/>
</dbReference>
<gene>
    <name evidence="1" type="ORF">HUJ06_013334</name>
</gene>
<sequence length="22" mass="2511">MDDFEDLGVRASRFSKPNLPCL</sequence>
<evidence type="ECO:0000313" key="2">
    <source>
        <dbReference type="Proteomes" id="UP000607653"/>
    </source>
</evidence>
<accession>A0A822Z5R2</accession>
<name>A0A822Z5R2_NELNU</name>
<keyword evidence="2" id="KW-1185">Reference proteome</keyword>
<reference evidence="1 2" key="1">
    <citation type="journal article" date="2020" name="Mol. Biol. Evol.">
        <title>Distinct Expression and Methylation Patterns for Genes with Different Fates following a Single Whole-Genome Duplication in Flowering Plants.</title>
        <authorList>
            <person name="Shi T."/>
            <person name="Rahmani R.S."/>
            <person name="Gugger P.F."/>
            <person name="Wang M."/>
            <person name="Li H."/>
            <person name="Zhang Y."/>
            <person name="Li Z."/>
            <person name="Wang Q."/>
            <person name="Van de Peer Y."/>
            <person name="Marchal K."/>
            <person name="Chen J."/>
        </authorList>
    </citation>
    <scope>NUCLEOTIDE SEQUENCE [LARGE SCALE GENOMIC DNA]</scope>
    <source>
        <tissue evidence="1">Leaf</tissue>
    </source>
</reference>
<dbReference type="Proteomes" id="UP000607653">
    <property type="component" value="Unassembled WGS sequence"/>
</dbReference>
<comment type="caution">
    <text evidence="1">The sequence shown here is derived from an EMBL/GenBank/DDBJ whole genome shotgun (WGS) entry which is preliminary data.</text>
</comment>
<organism evidence="1 2">
    <name type="scientific">Nelumbo nucifera</name>
    <name type="common">Sacred lotus</name>
    <dbReference type="NCBI Taxonomy" id="4432"/>
    <lineage>
        <taxon>Eukaryota</taxon>
        <taxon>Viridiplantae</taxon>
        <taxon>Streptophyta</taxon>
        <taxon>Embryophyta</taxon>
        <taxon>Tracheophyta</taxon>
        <taxon>Spermatophyta</taxon>
        <taxon>Magnoliopsida</taxon>
        <taxon>Proteales</taxon>
        <taxon>Nelumbonaceae</taxon>
        <taxon>Nelumbo</taxon>
    </lineage>
</organism>
<protein>
    <submittedName>
        <fullName evidence="1">Uncharacterized protein</fullName>
    </submittedName>
</protein>